<protein>
    <submittedName>
        <fullName evidence="1">Polyketide cyclase</fullName>
    </submittedName>
</protein>
<evidence type="ECO:0000313" key="1">
    <source>
        <dbReference type="EMBL" id="OAE47186.1"/>
    </source>
</evidence>
<accession>A0A176XDS7</accession>
<dbReference type="Gene3D" id="3.30.530.20">
    <property type="match status" value="1"/>
</dbReference>
<sequence length="134" mass="14686">MPVMQSRIIHLSVERPWAEVYDFAAAPEHMPRWAAGLAGGLKPDGEDWIAEGGPLGEVRVNFAPRNEFGVIDHVVTLPDGLKVYNALRVTPNGSGTEVSFTLLRLEGMTDEDFEQDAKAVTADLQTLKQLLEAN</sequence>
<dbReference type="RefSeq" id="WP_063948959.1">
    <property type="nucleotide sequence ID" value="NZ_CP072308.1"/>
</dbReference>
<name>A0A176XDS7_AGRTU</name>
<comment type="caution">
    <text evidence="1">The sequence shown here is derived from an EMBL/GenBank/DDBJ whole genome shotgun (WGS) entry which is preliminary data.</text>
</comment>
<gene>
    <name evidence="1" type="ORF">A7J57_14250</name>
</gene>
<evidence type="ECO:0000313" key="2">
    <source>
        <dbReference type="Proteomes" id="UP000077098"/>
    </source>
</evidence>
<dbReference type="SUPFAM" id="SSF55961">
    <property type="entry name" value="Bet v1-like"/>
    <property type="match status" value="1"/>
</dbReference>
<dbReference type="Proteomes" id="UP000077098">
    <property type="component" value="Unassembled WGS sequence"/>
</dbReference>
<dbReference type="EMBL" id="LXPS01000011">
    <property type="protein sequence ID" value="OAE47186.1"/>
    <property type="molecule type" value="Genomic_DNA"/>
</dbReference>
<reference evidence="1 2" key="1">
    <citation type="submission" date="2016-05" db="EMBL/GenBank/DDBJ databases">
        <authorList>
            <person name="Lavstsen T."/>
            <person name="Jespersen J.S."/>
        </authorList>
    </citation>
    <scope>NUCLEOTIDE SEQUENCE [LARGE SCALE GENOMIC DNA]</scope>
    <source>
        <strain evidence="1 2">KCJ1736</strain>
    </source>
</reference>
<dbReference type="AlphaFoldDB" id="A0A176XDS7"/>
<dbReference type="InterPro" id="IPR023393">
    <property type="entry name" value="START-like_dom_sf"/>
</dbReference>
<proteinExistence type="predicted"/>
<organism evidence="1 2">
    <name type="scientific">Agrobacterium tumefaciens</name>
    <dbReference type="NCBI Taxonomy" id="358"/>
    <lineage>
        <taxon>Bacteria</taxon>
        <taxon>Pseudomonadati</taxon>
        <taxon>Pseudomonadota</taxon>
        <taxon>Alphaproteobacteria</taxon>
        <taxon>Hyphomicrobiales</taxon>
        <taxon>Rhizobiaceae</taxon>
        <taxon>Rhizobium/Agrobacterium group</taxon>
        <taxon>Agrobacterium</taxon>
        <taxon>Agrobacterium tumefaciens complex</taxon>
    </lineage>
</organism>